<organism evidence="2 3">
    <name type="scientific">Adhaeretor mobilis</name>
    <dbReference type="NCBI Taxonomy" id="1930276"/>
    <lineage>
        <taxon>Bacteria</taxon>
        <taxon>Pseudomonadati</taxon>
        <taxon>Planctomycetota</taxon>
        <taxon>Planctomycetia</taxon>
        <taxon>Pirellulales</taxon>
        <taxon>Lacipirellulaceae</taxon>
        <taxon>Adhaeretor</taxon>
    </lineage>
</organism>
<feature type="domain" description="Ice-binding protein C-terminal" evidence="1">
    <location>
        <begin position="309"/>
        <end position="332"/>
    </location>
</feature>
<sequence>MLSAMLKTADITQSSFFCVPISCISSFACLKCLGVGGLYRFVWADGSSLYACEALGFPCFPSGPVFFTKTYLNLQLELGSLMTSNRLFSKAFAACGLAIAVICAHSADAASISYPDVSVPSAGVKFTDISEDSATDPTPLYGAPDGFIVGLDFDPSGFAAFSAGGGGDITDGQLNFNVETLPEVGLTSITVKENGLTVLTGTGTAATNVSAVAYIEVSITALDGIDLGAPINLPAEIVSYSADLLTDPGGSAWDLDATVGLTGHGGLVTKVEVVINNNLTAISEAASSAFIEKKEFQIVIIPENDRNEVPEPASIALLGLALCGAGLAGRRR</sequence>
<dbReference type="KEGG" id="amob:HG15A2_22550"/>
<dbReference type="PROSITE" id="PS51257">
    <property type="entry name" value="PROKAR_LIPOPROTEIN"/>
    <property type="match status" value="1"/>
</dbReference>
<dbReference type="AlphaFoldDB" id="A0A517MVQ4"/>
<dbReference type="NCBIfam" id="TIGR02595">
    <property type="entry name" value="PEP_CTERM"/>
    <property type="match status" value="1"/>
</dbReference>
<protein>
    <submittedName>
        <fullName evidence="2">PEP-CTERM motif protein</fullName>
    </submittedName>
</protein>
<evidence type="ECO:0000313" key="3">
    <source>
        <dbReference type="Proteomes" id="UP000319852"/>
    </source>
</evidence>
<keyword evidence="3" id="KW-1185">Reference proteome</keyword>
<reference evidence="2 3" key="1">
    <citation type="submission" date="2019-02" db="EMBL/GenBank/DDBJ databases">
        <title>Deep-cultivation of Planctomycetes and their phenomic and genomic characterization uncovers novel biology.</title>
        <authorList>
            <person name="Wiegand S."/>
            <person name="Jogler M."/>
            <person name="Boedeker C."/>
            <person name="Pinto D."/>
            <person name="Vollmers J."/>
            <person name="Rivas-Marin E."/>
            <person name="Kohn T."/>
            <person name="Peeters S.H."/>
            <person name="Heuer A."/>
            <person name="Rast P."/>
            <person name="Oberbeckmann S."/>
            <person name="Bunk B."/>
            <person name="Jeske O."/>
            <person name="Meyerdierks A."/>
            <person name="Storesund J.E."/>
            <person name="Kallscheuer N."/>
            <person name="Luecker S."/>
            <person name="Lage O.M."/>
            <person name="Pohl T."/>
            <person name="Merkel B.J."/>
            <person name="Hornburger P."/>
            <person name="Mueller R.-W."/>
            <person name="Bruemmer F."/>
            <person name="Labrenz M."/>
            <person name="Spormann A.M."/>
            <person name="Op den Camp H."/>
            <person name="Overmann J."/>
            <person name="Amann R."/>
            <person name="Jetten M.S.M."/>
            <person name="Mascher T."/>
            <person name="Medema M.H."/>
            <person name="Devos D.P."/>
            <person name="Kaster A.-K."/>
            <person name="Ovreas L."/>
            <person name="Rohde M."/>
            <person name="Galperin M.Y."/>
            <person name="Jogler C."/>
        </authorList>
    </citation>
    <scope>NUCLEOTIDE SEQUENCE [LARGE SCALE GENOMIC DNA]</scope>
    <source>
        <strain evidence="2 3">HG15A2</strain>
    </source>
</reference>
<evidence type="ECO:0000259" key="1">
    <source>
        <dbReference type="Pfam" id="PF07589"/>
    </source>
</evidence>
<dbReference type="EMBL" id="CP036263">
    <property type="protein sequence ID" value="QDS98966.1"/>
    <property type="molecule type" value="Genomic_DNA"/>
</dbReference>
<dbReference type="Proteomes" id="UP000319852">
    <property type="component" value="Chromosome"/>
</dbReference>
<proteinExistence type="predicted"/>
<gene>
    <name evidence="2" type="ORF">HG15A2_22550</name>
</gene>
<dbReference type="InterPro" id="IPR013424">
    <property type="entry name" value="Ice-binding_C"/>
</dbReference>
<name>A0A517MVQ4_9BACT</name>
<accession>A0A517MVQ4</accession>
<evidence type="ECO:0000313" key="2">
    <source>
        <dbReference type="EMBL" id="QDS98966.1"/>
    </source>
</evidence>
<dbReference type="Pfam" id="PF07589">
    <property type="entry name" value="PEP-CTERM"/>
    <property type="match status" value="1"/>
</dbReference>